<organism evidence="1 2">
    <name type="scientific">Rhizobium leguminosarum bv. trifolii WSM597</name>
    <dbReference type="NCBI Taxonomy" id="754764"/>
    <lineage>
        <taxon>Bacteria</taxon>
        <taxon>Pseudomonadati</taxon>
        <taxon>Pseudomonadota</taxon>
        <taxon>Alphaproteobacteria</taxon>
        <taxon>Hyphomicrobiales</taxon>
        <taxon>Rhizobiaceae</taxon>
        <taxon>Rhizobium/Agrobacterium group</taxon>
        <taxon>Rhizobium</taxon>
    </lineage>
</organism>
<proteinExistence type="predicted"/>
<dbReference type="AlphaFoldDB" id="I9N7K8"/>
<dbReference type="HOGENOM" id="CLU_1495057_0_0_5"/>
<evidence type="ECO:0000313" key="2">
    <source>
        <dbReference type="Proteomes" id="UP000005092"/>
    </source>
</evidence>
<gene>
    <name evidence="1" type="ORF">Rleg9DRAFT_1485</name>
</gene>
<protein>
    <submittedName>
        <fullName evidence="1">Uncharacterized protein</fullName>
    </submittedName>
</protein>
<dbReference type="EMBL" id="JH719381">
    <property type="protein sequence ID" value="EJB02677.1"/>
    <property type="molecule type" value="Genomic_DNA"/>
</dbReference>
<evidence type="ECO:0000313" key="1">
    <source>
        <dbReference type="EMBL" id="EJB02677.1"/>
    </source>
</evidence>
<dbReference type="Proteomes" id="UP000005092">
    <property type="component" value="Unassembled WGS sequence"/>
</dbReference>
<reference evidence="1 2" key="1">
    <citation type="submission" date="2012-02" db="EMBL/GenBank/DDBJ databases">
        <title>Improved High-Quality Draft Sequence of Rhizobium leguminosarum bv. trifolii WSM597.</title>
        <authorList>
            <consortium name="US DOE Joint Genome Institute"/>
            <person name="Lucas S."/>
            <person name="Han J."/>
            <person name="Lapidus A."/>
            <person name="Cheng J.-F."/>
            <person name="Goodwin L."/>
            <person name="Pitluck S."/>
            <person name="Peters L."/>
            <person name="Ovchinnikova G."/>
            <person name="Held B."/>
            <person name="Detter J.C."/>
            <person name="Han C."/>
            <person name="Tapia R."/>
            <person name="Land M."/>
            <person name="Hauser L."/>
            <person name="Kyrpides N."/>
            <person name="Ivanova N."/>
            <person name="Pagani I."/>
            <person name="Brau L."/>
            <person name="Yates R."/>
            <person name="O'Hara G."/>
            <person name="Rui T."/>
            <person name="Howieson J."/>
            <person name="Reeve W."/>
            <person name="Woyke T."/>
        </authorList>
    </citation>
    <scope>NUCLEOTIDE SEQUENCE [LARGE SCALE GENOMIC DNA]</scope>
    <source>
        <strain evidence="1 2">WSM597</strain>
    </source>
</reference>
<sequence length="180" mass="19502">MSCHTFKKGSGARLRVWLDEAPPSIEPTRCHLWESRAFAGGEGIAHRKSVAVEIARPVGGMTLYGLLSASLDQSTDTQGLRVDVPIEPSSGESWPLSLARSYDKVLTGFAAEYLPGLFRGVEDVGKGVPGYGILSFDRMAHSEIGSSMEVFRELTRAILRAFTMAQAPETPEEAFALLMA</sequence>
<accession>I9N7K8</accession>
<name>I9N7K8_RHILT</name>
<dbReference type="OrthoDB" id="8357880at2"/>